<comment type="caution">
    <text evidence="6">The sequence shown here is derived from an EMBL/GenBank/DDBJ whole genome shotgun (WGS) entry which is preliminary data.</text>
</comment>
<dbReference type="FunFam" id="3.40.630.10:FF:000101">
    <property type="entry name" value="N-acetylated alpha-linked acidic dipeptidase like 1"/>
    <property type="match status" value="1"/>
</dbReference>
<dbReference type="Pfam" id="PF04389">
    <property type="entry name" value="Peptidase_M28"/>
    <property type="match status" value="1"/>
</dbReference>
<feature type="chain" id="PRO_5037779663" evidence="2">
    <location>
        <begin position="24"/>
        <end position="748"/>
    </location>
</feature>
<dbReference type="InterPro" id="IPR036757">
    <property type="entry name" value="TFR-like_dimer_dom_sf"/>
</dbReference>
<reference evidence="6" key="2">
    <citation type="submission" date="2020-09" db="EMBL/GenBank/DDBJ databases">
        <authorList>
            <person name="Sun Q."/>
            <person name="Zhou Y."/>
        </authorList>
    </citation>
    <scope>NUCLEOTIDE SEQUENCE</scope>
    <source>
        <strain evidence="6">CGMCC 1.15290</strain>
    </source>
</reference>
<dbReference type="Gene3D" id="1.20.930.40">
    <property type="entry name" value="Transferrin receptor-like, dimerisation domain"/>
    <property type="match status" value="1"/>
</dbReference>
<protein>
    <submittedName>
        <fullName evidence="6">Folate hydrolase</fullName>
    </submittedName>
</protein>
<dbReference type="Gene3D" id="3.40.630.10">
    <property type="entry name" value="Zn peptidases"/>
    <property type="match status" value="1"/>
</dbReference>
<feature type="signal peptide" evidence="2">
    <location>
        <begin position="1"/>
        <end position="23"/>
    </location>
</feature>
<dbReference type="CDD" id="cd02121">
    <property type="entry name" value="PA_GCPII_like"/>
    <property type="match status" value="1"/>
</dbReference>
<evidence type="ECO:0000313" key="6">
    <source>
        <dbReference type="EMBL" id="GGH81786.1"/>
    </source>
</evidence>
<name>A0A917J454_9BACT</name>
<dbReference type="RefSeq" id="WP_229688046.1">
    <property type="nucleotide sequence ID" value="NZ_BMIB01000006.1"/>
</dbReference>
<dbReference type="InterPro" id="IPR039373">
    <property type="entry name" value="Peptidase_M28B"/>
</dbReference>
<gene>
    <name evidence="6" type="ORF">GCM10011379_54700</name>
</gene>
<evidence type="ECO:0000256" key="1">
    <source>
        <dbReference type="ARBA" id="ARBA00005634"/>
    </source>
</evidence>
<keyword evidence="6" id="KW-0378">Hydrolase</keyword>
<accession>A0A917J454</accession>
<proteinExistence type="inferred from homology"/>
<feature type="domain" description="Peptidase M28" evidence="5">
    <location>
        <begin position="333"/>
        <end position="533"/>
    </location>
</feature>
<dbReference type="InterPro" id="IPR003137">
    <property type="entry name" value="PA_domain"/>
</dbReference>
<dbReference type="Gene3D" id="3.50.30.30">
    <property type="match status" value="1"/>
</dbReference>
<dbReference type="SUPFAM" id="SSF47672">
    <property type="entry name" value="Transferrin receptor-like dimerisation domain"/>
    <property type="match status" value="1"/>
</dbReference>
<dbReference type="Proteomes" id="UP000627292">
    <property type="component" value="Unassembled WGS sequence"/>
</dbReference>
<feature type="domain" description="PA" evidence="3">
    <location>
        <begin position="152"/>
        <end position="218"/>
    </location>
</feature>
<dbReference type="SUPFAM" id="SSF53187">
    <property type="entry name" value="Zn-dependent exopeptidases"/>
    <property type="match status" value="1"/>
</dbReference>
<dbReference type="EMBL" id="BMIB01000006">
    <property type="protein sequence ID" value="GGH81786.1"/>
    <property type="molecule type" value="Genomic_DNA"/>
</dbReference>
<reference evidence="6" key="1">
    <citation type="journal article" date="2014" name="Int. J. Syst. Evol. Microbiol.">
        <title>Complete genome sequence of Corynebacterium casei LMG S-19264T (=DSM 44701T), isolated from a smear-ripened cheese.</title>
        <authorList>
            <consortium name="US DOE Joint Genome Institute (JGI-PGF)"/>
            <person name="Walter F."/>
            <person name="Albersmeier A."/>
            <person name="Kalinowski J."/>
            <person name="Ruckert C."/>
        </authorList>
    </citation>
    <scope>NUCLEOTIDE SEQUENCE</scope>
    <source>
        <strain evidence="6">CGMCC 1.15290</strain>
    </source>
</reference>
<comment type="similarity">
    <text evidence="1">Belongs to the peptidase M28 family. M28B subfamily.</text>
</comment>
<evidence type="ECO:0000259" key="5">
    <source>
        <dbReference type="Pfam" id="PF04389"/>
    </source>
</evidence>
<dbReference type="PANTHER" id="PTHR10404:SF46">
    <property type="entry name" value="VACUOLAR PROTEIN SORTING-ASSOCIATED PROTEIN 70"/>
    <property type="match status" value="1"/>
</dbReference>
<keyword evidence="7" id="KW-1185">Reference proteome</keyword>
<dbReference type="Pfam" id="PF02225">
    <property type="entry name" value="PA"/>
    <property type="match status" value="1"/>
</dbReference>
<dbReference type="Pfam" id="PF04253">
    <property type="entry name" value="TFR_dimer"/>
    <property type="match status" value="1"/>
</dbReference>
<evidence type="ECO:0000256" key="2">
    <source>
        <dbReference type="SAM" id="SignalP"/>
    </source>
</evidence>
<keyword evidence="2" id="KW-0732">Signal</keyword>
<dbReference type="InterPro" id="IPR046450">
    <property type="entry name" value="PA_dom_sf"/>
</dbReference>
<organism evidence="6 7">
    <name type="scientific">Filimonas zeae</name>
    <dbReference type="NCBI Taxonomy" id="1737353"/>
    <lineage>
        <taxon>Bacteria</taxon>
        <taxon>Pseudomonadati</taxon>
        <taxon>Bacteroidota</taxon>
        <taxon>Chitinophagia</taxon>
        <taxon>Chitinophagales</taxon>
        <taxon>Chitinophagaceae</taxon>
        <taxon>Filimonas</taxon>
    </lineage>
</organism>
<evidence type="ECO:0000259" key="4">
    <source>
        <dbReference type="Pfam" id="PF04253"/>
    </source>
</evidence>
<dbReference type="GO" id="GO:0016787">
    <property type="term" value="F:hydrolase activity"/>
    <property type="evidence" value="ECO:0007669"/>
    <property type="project" value="UniProtKB-KW"/>
</dbReference>
<dbReference type="InterPro" id="IPR007365">
    <property type="entry name" value="TFR-like_dimer_dom"/>
</dbReference>
<dbReference type="SUPFAM" id="SSF52025">
    <property type="entry name" value="PA domain"/>
    <property type="match status" value="1"/>
</dbReference>
<sequence>MKTITVQSVIAGMLLLTNGAAFAQSAFKTLPGFTDKTSAAQLQTEAQFDQLVNADNIGKTIFDLAARPHHIGSANGKAVADKVAAKFKSYGFDVKTEVFQVLFPTPRVRELELISPTTYKALLKEPALKEDPTSGQDGQLPTYNAWGADGDVTGELVFVNYGLPADYEQLERLGIDVKGKIVIAKYGRSWRGIKPKIAQEHGALGCIIYSDPKDDGYFRGDVYPKGAFKNEYGVQRGSVMDMVIYPGDPLTPFVGSTEGVTRLDRSKATNLLKIPVLPISYHDAKPLLEALQGPVAPEDWRGALPITYHVGPGKAKVHLKVENDWKQTPCYDVIATLRGVEYPDEWVMRGNHHDAWVNGAADPISGLAALLEEAKAIGELAKKGWRPKRTLVYCAWDGEEPGLLGSTEWVETHAAELEEKAVVYINSDGNGRGFLQAGGSHALEPLMDDIAKTVTDPQTKVSVFERRKAAEIIRAATTASRREALSKRSLSLSALGSGSDYSSFLQHLGIPSLNLEFGGEDEGGEYHSIYDSYYDYAHFKDSGFAYGVALAQTAGRAALRMANAEILPFNFRNVYNTINGYVADLLTQVDQMRENTVLENQIIRSRAYKLAADPQLVNFPPKIKAEVPYMDFSPLQNAMQDLDKVTRLAGDSLSKFLNTANDHGPINKLLYQAEQQLLSVKGLPGRPWYKHTLYAPGFYTGYGVKTMPGVREAIEQRKWEQAQQQINVAADAIRQLADHLYLLAKLAG</sequence>
<evidence type="ECO:0000313" key="7">
    <source>
        <dbReference type="Proteomes" id="UP000627292"/>
    </source>
</evidence>
<dbReference type="AlphaFoldDB" id="A0A917J454"/>
<dbReference type="PANTHER" id="PTHR10404">
    <property type="entry name" value="N-ACETYLATED-ALPHA-LINKED ACIDIC DIPEPTIDASE"/>
    <property type="match status" value="1"/>
</dbReference>
<dbReference type="InterPro" id="IPR007484">
    <property type="entry name" value="Peptidase_M28"/>
</dbReference>
<feature type="domain" description="Transferrin receptor-like dimerisation" evidence="4">
    <location>
        <begin position="632"/>
        <end position="740"/>
    </location>
</feature>
<evidence type="ECO:0000259" key="3">
    <source>
        <dbReference type="Pfam" id="PF02225"/>
    </source>
</evidence>